<dbReference type="GO" id="GO:1902603">
    <property type="term" value="P:carnitine transmembrane transport"/>
    <property type="evidence" value="ECO:0007669"/>
    <property type="project" value="TreeGrafter"/>
</dbReference>
<dbReference type="PROSITE" id="PS50920">
    <property type="entry name" value="SOLCAR"/>
    <property type="match status" value="3"/>
</dbReference>
<gene>
    <name evidence="14" type="ORF">E6O75_ATG11038</name>
</gene>
<feature type="repeat" description="Solcar" evidence="10">
    <location>
        <begin position="139"/>
        <end position="232"/>
    </location>
</feature>
<dbReference type="InterPro" id="IPR023395">
    <property type="entry name" value="MCP_dom_sf"/>
</dbReference>
<keyword evidence="7 13" id="KW-1133">Transmembrane helix</keyword>
<dbReference type="InterPro" id="IPR018108">
    <property type="entry name" value="MCP_transmembrane"/>
</dbReference>
<evidence type="ECO:0000256" key="6">
    <source>
        <dbReference type="ARBA" id="ARBA00022792"/>
    </source>
</evidence>
<evidence type="ECO:0000256" key="2">
    <source>
        <dbReference type="ARBA" id="ARBA00006375"/>
    </source>
</evidence>
<reference evidence="14 15" key="1">
    <citation type="submission" date="2019-04" db="EMBL/GenBank/DDBJ databases">
        <title>High contiguity whole genome sequence and gene annotation resource for two Venturia nashicola isolates.</title>
        <authorList>
            <person name="Prokchorchik M."/>
            <person name="Won K."/>
            <person name="Lee Y."/>
            <person name="Choi E.D."/>
            <person name="Segonzac C."/>
            <person name="Sohn K.H."/>
        </authorList>
    </citation>
    <scope>NUCLEOTIDE SEQUENCE [LARGE SCALE GENOMIC DNA]</scope>
    <source>
        <strain evidence="14 15">PRI2</strain>
    </source>
</reference>
<dbReference type="PANTHER" id="PTHR45624">
    <property type="entry name" value="MITOCHONDRIAL BASIC AMINO ACIDS TRANSPORTER-RELATED"/>
    <property type="match status" value="1"/>
</dbReference>
<evidence type="ECO:0000256" key="3">
    <source>
        <dbReference type="ARBA" id="ARBA00022448"/>
    </source>
</evidence>
<feature type="transmembrane region" description="Helical" evidence="13">
    <location>
        <begin position="140"/>
        <end position="160"/>
    </location>
</feature>
<evidence type="ECO:0000256" key="13">
    <source>
        <dbReference type="SAM" id="Phobius"/>
    </source>
</evidence>
<feature type="repeat" description="Solcar" evidence="10">
    <location>
        <begin position="246"/>
        <end position="329"/>
    </location>
</feature>
<comment type="caution">
    <text evidence="14">The sequence shown here is derived from an EMBL/GenBank/DDBJ whole genome shotgun (WGS) entry which is preliminary data.</text>
</comment>
<protein>
    <submittedName>
        <fullName evidence="14">Mitochondrial carrier</fullName>
    </submittedName>
</protein>
<dbReference type="FunFam" id="1.50.40.10:FF:000060">
    <property type="entry name" value="Mitochondrial carnitine carrier"/>
    <property type="match status" value="1"/>
</dbReference>
<keyword evidence="6" id="KW-0999">Mitochondrion inner membrane</keyword>
<evidence type="ECO:0000313" key="14">
    <source>
        <dbReference type="EMBL" id="TID22244.1"/>
    </source>
</evidence>
<feature type="transmembrane region" description="Helical" evidence="13">
    <location>
        <begin position="97"/>
        <end position="120"/>
    </location>
</feature>
<dbReference type="GO" id="GO:0005743">
    <property type="term" value="C:mitochondrial inner membrane"/>
    <property type="evidence" value="ECO:0007669"/>
    <property type="project" value="UniProtKB-SubCell"/>
</dbReference>
<evidence type="ECO:0000256" key="10">
    <source>
        <dbReference type="PROSITE-ProRule" id="PRU00282"/>
    </source>
</evidence>
<evidence type="ECO:0000256" key="1">
    <source>
        <dbReference type="ARBA" id="ARBA00004448"/>
    </source>
</evidence>
<comment type="subcellular location">
    <subcellularLocation>
        <location evidence="1">Mitochondrion inner membrane</location>
        <topology evidence="1">Multi-pass membrane protein</topology>
    </subcellularLocation>
</comment>
<comment type="similarity">
    <text evidence="2 11">Belongs to the mitochondrial carrier (TC 2.A.29) family.</text>
</comment>
<evidence type="ECO:0000313" key="15">
    <source>
        <dbReference type="Proteomes" id="UP000298493"/>
    </source>
</evidence>
<dbReference type="InterPro" id="IPR002067">
    <property type="entry name" value="MCP"/>
</dbReference>
<dbReference type="AlphaFoldDB" id="A0A4Z1PJZ3"/>
<dbReference type="Pfam" id="PF00153">
    <property type="entry name" value="Mito_carr"/>
    <property type="match status" value="3"/>
</dbReference>
<keyword evidence="15" id="KW-1185">Reference proteome</keyword>
<feature type="repeat" description="Solcar" evidence="10">
    <location>
        <begin position="41"/>
        <end position="126"/>
    </location>
</feature>
<dbReference type="GO" id="GO:0006839">
    <property type="term" value="P:mitochondrial transport"/>
    <property type="evidence" value="ECO:0007669"/>
    <property type="project" value="TreeGrafter"/>
</dbReference>
<keyword evidence="3 11" id="KW-0813">Transport</keyword>
<evidence type="ECO:0000256" key="5">
    <source>
        <dbReference type="ARBA" id="ARBA00022737"/>
    </source>
</evidence>
<dbReference type="PRINTS" id="PR00926">
    <property type="entry name" value="MITOCARRIER"/>
</dbReference>
<evidence type="ECO:0000256" key="11">
    <source>
        <dbReference type="RuleBase" id="RU000488"/>
    </source>
</evidence>
<evidence type="ECO:0000256" key="4">
    <source>
        <dbReference type="ARBA" id="ARBA00022692"/>
    </source>
</evidence>
<dbReference type="Proteomes" id="UP000298493">
    <property type="component" value="Unassembled WGS sequence"/>
</dbReference>
<feature type="region of interest" description="Disordered" evidence="12">
    <location>
        <begin position="1"/>
        <end position="26"/>
    </location>
</feature>
<dbReference type="PANTHER" id="PTHR45624:SF4">
    <property type="entry name" value="CONGESTED-LIKE TRACHEA PROTEIN-RELATED"/>
    <property type="match status" value="1"/>
</dbReference>
<dbReference type="Gene3D" id="1.50.40.10">
    <property type="entry name" value="Mitochondrial carrier domain"/>
    <property type="match status" value="2"/>
</dbReference>
<evidence type="ECO:0000256" key="12">
    <source>
        <dbReference type="SAM" id="MobiDB-lite"/>
    </source>
</evidence>
<organism evidence="14 15">
    <name type="scientific">Venturia nashicola</name>
    <dbReference type="NCBI Taxonomy" id="86259"/>
    <lineage>
        <taxon>Eukaryota</taxon>
        <taxon>Fungi</taxon>
        <taxon>Dikarya</taxon>
        <taxon>Ascomycota</taxon>
        <taxon>Pezizomycotina</taxon>
        <taxon>Dothideomycetes</taxon>
        <taxon>Pleosporomycetidae</taxon>
        <taxon>Venturiales</taxon>
        <taxon>Venturiaceae</taxon>
        <taxon>Venturia</taxon>
    </lineage>
</organism>
<dbReference type="InterPro" id="IPR050567">
    <property type="entry name" value="Mitochondrial_Carrier"/>
</dbReference>
<name>A0A4Z1PJZ3_9PEZI</name>
<keyword evidence="4 10" id="KW-0812">Transmembrane</keyword>
<dbReference type="EMBL" id="SNSC02000008">
    <property type="protein sequence ID" value="TID22244.1"/>
    <property type="molecule type" value="Genomic_DNA"/>
</dbReference>
<evidence type="ECO:0000256" key="7">
    <source>
        <dbReference type="ARBA" id="ARBA00022989"/>
    </source>
</evidence>
<sequence length="339" mass="35842">MSSSTEKIKEKAQELERKLPSTSEVKEDVKEAAVEATSSLVQSFRALAAGGVGGVCAVLTGHPFDLVKVHLQTSEKGKYNGAMDVVKKIMAKNGPKGLYAGVSAPLFGVTPMFAISFWGYDVGKTLVQRFSHTGPNQPFSIAQISAAGFFSAIPMTIVTAPMERVKVLLQIQGQKQLAPGEKPKYSGSFDCGKQLYREGGIRSVYRGTFMTLARDGPGSAAYFAAYEIVKRKLTPKDPETGLPGSLSLPAVMAAGATAGVAMWLPVFPVDTVKSRLQSMPGNPTLGGVVRGLYANGGLKAFFPGMAPAMARAVPANAATFLGVELAQQAMGKFLDKKEV</sequence>
<evidence type="ECO:0000256" key="9">
    <source>
        <dbReference type="ARBA" id="ARBA00023136"/>
    </source>
</evidence>
<keyword evidence="8" id="KW-0496">Mitochondrion</keyword>
<keyword evidence="5" id="KW-0677">Repeat</keyword>
<proteinExistence type="inferred from homology"/>
<keyword evidence="9 10" id="KW-0472">Membrane</keyword>
<evidence type="ECO:0000256" key="8">
    <source>
        <dbReference type="ARBA" id="ARBA00023128"/>
    </source>
</evidence>
<dbReference type="SUPFAM" id="SSF103506">
    <property type="entry name" value="Mitochondrial carrier"/>
    <property type="match status" value="1"/>
</dbReference>
<dbReference type="STRING" id="86259.A0A4Z1PJZ3"/>
<dbReference type="GO" id="GO:0015227">
    <property type="term" value="F:O-acyl-L-carnitine transmembrane transporter activity"/>
    <property type="evidence" value="ECO:0007669"/>
    <property type="project" value="TreeGrafter"/>
</dbReference>
<accession>A0A4Z1PJZ3</accession>